<dbReference type="Proteomes" id="UP000587587">
    <property type="component" value="Unassembled WGS sequence"/>
</dbReference>
<evidence type="ECO:0000256" key="2">
    <source>
        <dbReference type="SAM" id="MobiDB-lite"/>
    </source>
</evidence>
<organism evidence="4 5">
    <name type="scientific">Promerops cafer</name>
    <name type="common">Cape sugarbird</name>
    <dbReference type="NCBI Taxonomy" id="254652"/>
    <lineage>
        <taxon>Eukaryota</taxon>
        <taxon>Metazoa</taxon>
        <taxon>Chordata</taxon>
        <taxon>Craniata</taxon>
        <taxon>Vertebrata</taxon>
        <taxon>Euteleostomi</taxon>
        <taxon>Archelosauria</taxon>
        <taxon>Archosauria</taxon>
        <taxon>Dinosauria</taxon>
        <taxon>Saurischia</taxon>
        <taxon>Theropoda</taxon>
        <taxon>Coelurosauria</taxon>
        <taxon>Aves</taxon>
        <taxon>Neognathae</taxon>
        <taxon>Neoaves</taxon>
        <taxon>Telluraves</taxon>
        <taxon>Australaves</taxon>
        <taxon>Passeriformes</taxon>
        <taxon>Passeroidea</taxon>
        <taxon>Nectariniidae</taxon>
        <taxon>Promerops</taxon>
    </lineage>
</organism>
<dbReference type="EMBL" id="VZSE01013263">
    <property type="protein sequence ID" value="NWX65116.1"/>
    <property type="molecule type" value="Genomic_DNA"/>
</dbReference>
<feature type="coiled-coil region" evidence="1">
    <location>
        <begin position="225"/>
        <end position="370"/>
    </location>
</feature>
<proteinExistence type="predicted"/>
<feature type="transmembrane region" description="Helical" evidence="3">
    <location>
        <begin position="515"/>
        <end position="534"/>
    </location>
</feature>
<feature type="compositionally biased region" description="Basic and acidic residues" evidence="2">
    <location>
        <begin position="11"/>
        <end position="28"/>
    </location>
</feature>
<dbReference type="PANTHER" id="PTHR15715">
    <property type="entry name" value="CENTROSOMAL PROTEIN OF 170 KDA"/>
    <property type="match status" value="1"/>
</dbReference>
<feature type="non-terminal residue" evidence="4">
    <location>
        <position position="1"/>
    </location>
</feature>
<evidence type="ECO:0000313" key="5">
    <source>
        <dbReference type="Proteomes" id="UP000587587"/>
    </source>
</evidence>
<keyword evidence="3" id="KW-0472">Membrane</keyword>
<keyword evidence="5" id="KW-1185">Reference proteome</keyword>
<feature type="region of interest" description="Disordered" evidence="2">
    <location>
        <begin position="1"/>
        <end position="85"/>
    </location>
</feature>
<keyword evidence="3" id="KW-1133">Transmembrane helix</keyword>
<protein>
    <submittedName>
        <fullName evidence="4">T3JAM protein</fullName>
    </submittedName>
</protein>
<feature type="compositionally biased region" description="Basic and acidic residues" evidence="2">
    <location>
        <begin position="151"/>
        <end position="160"/>
    </location>
</feature>
<evidence type="ECO:0000256" key="1">
    <source>
        <dbReference type="SAM" id="Coils"/>
    </source>
</evidence>
<dbReference type="PANTHER" id="PTHR15715:SF21">
    <property type="entry name" value="TRAF3-INTERACTING JNK-ACTIVATING MODULATOR"/>
    <property type="match status" value="1"/>
</dbReference>
<reference evidence="4 5" key="1">
    <citation type="submission" date="2019-09" db="EMBL/GenBank/DDBJ databases">
        <title>Bird 10,000 Genomes (B10K) Project - Family phase.</title>
        <authorList>
            <person name="Zhang G."/>
        </authorList>
    </citation>
    <scope>NUCLEOTIDE SEQUENCE [LARGE SCALE GENOMIC DNA]</scope>
    <source>
        <strain evidence="4">B10K-UC-030-53</strain>
    </source>
</reference>
<feature type="region of interest" description="Disordered" evidence="2">
    <location>
        <begin position="140"/>
        <end position="167"/>
    </location>
</feature>
<feature type="compositionally biased region" description="Basic residues" evidence="2">
    <location>
        <begin position="1"/>
        <end position="10"/>
    </location>
</feature>
<keyword evidence="3" id="KW-0812">Transmembrane</keyword>
<accession>A0A7K6Y125</accession>
<dbReference type="InterPro" id="IPR051176">
    <property type="entry name" value="Cent_Immune-Sig_Mod"/>
</dbReference>
<evidence type="ECO:0000256" key="3">
    <source>
        <dbReference type="SAM" id="Phobius"/>
    </source>
</evidence>
<evidence type="ECO:0000313" key="4">
    <source>
        <dbReference type="EMBL" id="NWX65116.1"/>
    </source>
</evidence>
<comment type="caution">
    <text evidence="4">The sequence shown here is derived from an EMBL/GenBank/DDBJ whole genome shotgun (WGS) entry which is preliminary data.</text>
</comment>
<dbReference type="AlphaFoldDB" id="A0A7K6Y125"/>
<feature type="region of interest" description="Disordered" evidence="2">
    <location>
        <begin position="427"/>
        <end position="468"/>
    </location>
</feature>
<name>A0A7K6Y125_9PASE</name>
<sequence>KATMPRRARPRPGESYEERSERRQEARERLRRRSNVTTCRPPARPAPRPAHSPRQREFLRRRNLPAEAGGTLPGQEPEARAPPEPSASVLLQVTPALQHGSELSLLQPPLEHQHPSQNTAKTQIVRTKCAFPSEMQSQAGVKSPVLAWPEKPTDLKDLEPPSRASPGLGGSGLCPQLWAPLTLSPFPQEALHRELLLKQKMVILQELLSTLLQASEKSWQGQLNEDKLRSKLRVLENQLQACTQSYSKECVKKIVIEMEDQKQTYEQKAKEALRKMLEDKLQTEQQLQNSQRTLAEAREDLALWKEHNATLKAELTSVTAAHIELKNSFQALRSELQRAGAQSERLGRELRALREERAELLRTASALRSDNDRQAGHIRHIQDKLQKEHEQKVTLEATISHLQNLIHNQNDQGKSQELTVQRKDQVFTTQTPPLTPAKEKQNALLEHPEEEGTESLKDEMQKRTSQLTAKENECSELRSELEALSQEYQSCLTRLRQCRDELNRSHGSQAQRGPWIPLLVAVAAAAIAAFLASYGL</sequence>
<keyword evidence="1" id="KW-0175">Coiled coil</keyword>
<feature type="non-terminal residue" evidence="4">
    <location>
        <position position="536"/>
    </location>
</feature>
<gene>
    <name evidence="4" type="primary">Traf3ip3</name>
    <name evidence="4" type="ORF">PROCAF_R08035</name>
</gene>